<gene>
    <name evidence="4" type="primary">PPE22_1</name>
    <name evidence="4" type="ORF">NJB1907Z4_C12220</name>
</gene>
<dbReference type="Pfam" id="PF12484">
    <property type="entry name" value="PPE-SVP"/>
    <property type="match status" value="1"/>
</dbReference>
<dbReference type="PANTHER" id="PTHR46766:SF1">
    <property type="entry name" value="GLUTAMINE-RICH PROTEIN 2"/>
    <property type="match status" value="1"/>
</dbReference>
<accession>A0A9N7LPV7</accession>
<dbReference type="Pfam" id="PF00823">
    <property type="entry name" value="PPE"/>
    <property type="match status" value="1"/>
</dbReference>
<dbReference type="PANTHER" id="PTHR46766">
    <property type="entry name" value="GLUTAMINE-RICH PROTEIN 2"/>
    <property type="match status" value="1"/>
</dbReference>
<dbReference type="InterPro" id="IPR038332">
    <property type="entry name" value="PPE_sf"/>
</dbReference>
<dbReference type="InterPro" id="IPR000030">
    <property type="entry name" value="PPE_dom"/>
</dbReference>
<dbReference type="GO" id="GO:0052572">
    <property type="term" value="P:response to host immune response"/>
    <property type="evidence" value="ECO:0007669"/>
    <property type="project" value="TreeGrafter"/>
</dbReference>
<dbReference type="AlphaFoldDB" id="A0A9N7LPV7"/>
<proteinExistence type="inferred from homology"/>
<evidence type="ECO:0000313" key="5">
    <source>
        <dbReference type="Proteomes" id="UP001058626"/>
    </source>
</evidence>
<feature type="domain" description="PPE family C-terminal" evidence="3">
    <location>
        <begin position="297"/>
        <end position="376"/>
    </location>
</feature>
<reference evidence="4" key="1">
    <citation type="submission" date="2022-06" db="EMBL/GenBank/DDBJ databases">
        <title>Complete genome sequence of Mycobacterium pseudoshottsii NJB1907-Z4.</title>
        <authorList>
            <person name="Komine T."/>
            <person name="Fukano H."/>
            <person name="Wada S."/>
        </authorList>
    </citation>
    <scope>NUCLEOTIDE SEQUENCE</scope>
    <source>
        <strain evidence="4">NJB1907-Z4</strain>
    </source>
</reference>
<evidence type="ECO:0000259" key="3">
    <source>
        <dbReference type="Pfam" id="PF12484"/>
    </source>
</evidence>
<dbReference type="InterPro" id="IPR022171">
    <property type="entry name" value="PPE_C"/>
</dbReference>
<dbReference type="EMBL" id="AP026367">
    <property type="protein sequence ID" value="BDN81007.1"/>
    <property type="molecule type" value="Genomic_DNA"/>
</dbReference>
<sequence>MDFGILPPEINSARMYSGPGSSPLLTVASAWSGLAAELSATANDYETVISGLQSQGWVGPSSEAMANSIWPYVAWLRATAAATEQSASKARIAASAYEAAFAATVPPPQIAANRAELTGLISTNVVGQNSAAIAAAEAQYGEMWSQDAATMYAYAASCATATSVTPFVSPPQTTSPTAAATQAGTLARAAATTAGTAQSTLSRLISEVPGVLQALTSPLASAASSTAGPIERFLEWYAPFANFFYDTLGLPFFGAGITSFFAATAKTAGAIGPAAAAPAATVAATGAAEAVGAGPVSASLAQASTVGKLSVPHTWEGATPATSPTTASKFISDVIEPESVEAGGNVIGGVPMPGPGEGSAGAGPRYGVRLTVMPHPPSAG</sequence>
<dbReference type="SUPFAM" id="SSF140459">
    <property type="entry name" value="PE/PPE dimer-like"/>
    <property type="match status" value="1"/>
</dbReference>
<keyword evidence="5" id="KW-1185">Reference proteome</keyword>
<comment type="similarity">
    <text evidence="1">Belongs to the mycobacterial PPE family.</text>
</comment>
<name>A0A9N7LPV7_9MYCO</name>
<protein>
    <submittedName>
        <fullName evidence="4">PPE family protein</fullName>
    </submittedName>
</protein>
<evidence type="ECO:0000313" key="4">
    <source>
        <dbReference type="EMBL" id="BDN81007.1"/>
    </source>
</evidence>
<dbReference type="Proteomes" id="UP001058626">
    <property type="component" value="Chromosome"/>
</dbReference>
<organism evidence="4 5">
    <name type="scientific">Mycobacterium pseudoshottsii</name>
    <dbReference type="NCBI Taxonomy" id="265949"/>
    <lineage>
        <taxon>Bacteria</taxon>
        <taxon>Bacillati</taxon>
        <taxon>Actinomycetota</taxon>
        <taxon>Actinomycetes</taxon>
        <taxon>Mycobacteriales</taxon>
        <taxon>Mycobacteriaceae</taxon>
        <taxon>Mycobacterium</taxon>
        <taxon>Mycobacterium ulcerans group</taxon>
    </lineage>
</organism>
<evidence type="ECO:0000256" key="1">
    <source>
        <dbReference type="ARBA" id="ARBA00010652"/>
    </source>
</evidence>
<dbReference type="RefSeq" id="WP_020788527.1">
    <property type="nucleotide sequence ID" value="NZ_AP026367.1"/>
</dbReference>
<dbReference type="Gene3D" id="1.20.1260.20">
    <property type="entry name" value="PPE superfamily"/>
    <property type="match status" value="1"/>
</dbReference>
<feature type="domain" description="PPE" evidence="2">
    <location>
        <begin position="2"/>
        <end position="164"/>
    </location>
</feature>
<dbReference type="FunFam" id="1.20.1260.20:FF:000001">
    <property type="entry name" value="PPE family protein PPE41"/>
    <property type="match status" value="1"/>
</dbReference>
<evidence type="ECO:0000259" key="2">
    <source>
        <dbReference type="Pfam" id="PF00823"/>
    </source>
</evidence>